<evidence type="ECO:0000256" key="1">
    <source>
        <dbReference type="ARBA" id="ARBA00022801"/>
    </source>
</evidence>
<organism evidence="2 3">
    <name type="scientific">Paenibacillus aurantius</name>
    <dbReference type="NCBI Taxonomy" id="2918900"/>
    <lineage>
        <taxon>Bacteria</taxon>
        <taxon>Bacillati</taxon>
        <taxon>Bacillota</taxon>
        <taxon>Bacilli</taxon>
        <taxon>Bacillales</taxon>
        <taxon>Paenibacillaceae</taxon>
        <taxon>Paenibacillus</taxon>
    </lineage>
</organism>
<dbReference type="KEGG" id="paun:MJA45_15000"/>
<keyword evidence="1" id="KW-0378">Hydrolase</keyword>
<dbReference type="SUPFAM" id="SSF55545">
    <property type="entry name" value="beta-N-acetylhexosaminidase-like domain"/>
    <property type="match status" value="1"/>
</dbReference>
<dbReference type="EMBL" id="CP130318">
    <property type="protein sequence ID" value="WNQ08957.1"/>
    <property type="molecule type" value="Genomic_DNA"/>
</dbReference>
<gene>
    <name evidence="2" type="ORF">MJA45_15000</name>
</gene>
<name>A0AA96LBS9_9BACL</name>
<accession>A0AA96LBS9</accession>
<keyword evidence="3" id="KW-1185">Reference proteome</keyword>
<dbReference type="InterPro" id="IPR029018">
    <property type="entry name" value="Hex-like_dom2"/>
</dbReference>
<dbReference type="GO" id="GO:0016787">
    <property type="term" value="F:hydrolase activity"/>
    <property type="evidence" value="ECO:0007669"/>
    <property type="project" value="UniProtKB-KW"/>
</dbReference>
<evidence type="ECO:0000313" key="3">
    <source>
        <dbReference type="Proteomes" id="UP001305702"/>
    </source>
</evidence>
<protein>
    <submittedName>
        <fullName evidence="2">Uncharacterized protein</fullName>
    </submittedName>
</protein>
<dbReference type="GO" id="GO:0005975">
    <property type="term" value="P:carbohydrate metabolic process"/>
    <property type="evidence" value="ECO:0007669"/>
    <property type="project" value="UniProtKB-ARBA"/>
</dbReference>
<sequence>MLDYITIGYDLQASPRVLLGIRLLREGLKNCGYIVHEKPGAWSWDHYRTTGGRKLYIGNRQTSPLLSELEERDVLLYHTEEPGEEGFYLATLPGRLQVVSGGDDNGVLYGCQELAGMIREAGALPLDLACGDYPRFRWRGTAVGLQNSQLEAPRQAYEYPLTPERFPWFYDKAMWLDYLDRLFEHRANVLFLWNGHPFSSLVRLPDYPEALEVSPEQYQLNRKILMWLIEETDRRGIRLFLSFYNIHVPHALADKYGLAYSQTRPVPVTSDYYRKSLAAFVRDFPQVGLMVCLGEKLKGQMYGAEWLCETILTGIKQGLDGQPLPDPPPVIVRSHGINVEQVMEEADPLYPNLHTEMKYNGESLTTWTPRGEVQKLHQRLGSRRGIHMANVHMLTNLEPFRWGAPSFIQKCVQAAKYRLNANALHFYPLSFWGWPYSPDQTEPRLRQVDRDWLWYAAWLRYAWNPGRDYRAEKEHWVRQLGERHGSPEAAHALLEALEAAGQCAPKLLRRFGITQGNRQTMSLGMTMSQLTNPDRYTPWSALWESHAPQGERLEDYVLKELAGMPHVGETPLDVVDDVERLAGEAERAVKRARTAASKNKAEVDRLVSDIEAIRAMVCSYTYKVRGALLILMYKHTSAGRYSEAEPLEEAVEWIEKSMTSYRRLTALTEKQYRYANGMQTPQRKIPFRDGMAYSHWRDCLPLFEEELDNLRQHIAELKAGIAPAALHLEASSGQFKPFEGEEFRLLTESAEVYRIEKGARVFTDGDIPIIGCAEELYGLNGIRFSQLEAVHGEVSVEIELDAPAKVLIGYFHSPESQWLQPVKSGKGAEEPSASGSHFPVIRKGIRLFSYPSADIHAVSYAAGRHTLCFGKGAYLIIGVVKATQPMTPREYDPNKDDRTTLDWLYEKAREVTVL</sequence>
<dbReference type="RefSeq" id="WP_315602724.1">
    <property type="nucleotide sequence ID" value="NZ_CP130318.1"/>
</dbReference>
<dbReference type="AlphaFoldDB" id="A0AA96LBS9"/>
<dbReference type="Proteomes" id="UP001305702">
    <property type="component" value="Chromosome"/>
</dbReference>
<evidence type="ECO:0000313" key="2">
    <source>
        <dbReference type="EMBL" id="WNQ08957.1"/>
    </source>
</evidence>
<dbReference type="Gene3D" id="3.30.379.10">
    <property type="entry name" value="Chitobiase/beta-hexosaminidase domain 2-like"/>
    <property type="match status" value="1"/>
</dbReference>
<proteinExistence type="predicted"/>
<reference evidence="2 3" key="1">
    <citation type="submission" date="2022-02" db="EMBL/GenBank/DDBJ databases">
        <title>Paenibacillus sp. MBLB1776 Whole Genome Shotgun Sequencing.</title>
        <authorList>
            <person name="Hwang C.Y."/>
            <person name="Cho E.-S."/>
            <person name="Seo M.-J."/>
        </authorList>
    </citation>
    <scope>NUCLEOTIDE SEQUENCE [LARGE SCALE GENOMIC DNA]</scope>
    <source>
        <strain evidence="2 3">MBLB1776</strain>
    </source>
</reference>